<dbReference type="Pfam" id="PF01535">
    <property type="entry name" value="PPR"/>
    <property type="match status" value="2"/>
</dbReference>
<comment type="subunit">
    <text evidence="4">Binds to mitochondrial small subunit 15S rRNA.</text>
</comment>
<dbReference type="NCBIfam" id="TIGR00756">
    <property type="entry name" value="PPR"/>
    <property type="match status" value="1"/>
</dbReference>
<comment type="caution">
    <text evidence="6">The sequence shown here is derived from an EMBL/GenBank/DDBJ whole genome shotgun (WGS) entry which is preliminary data.</text>
</comment>
<dbReference type="InterPro" id="IPR011990">
    <property type="entry name" value="TPR-like_helical_dom_sf"/>
</dbReference>
<evidence type="ECO:0000256" key="5">
    <source>
        <dbReference type="SAM" id="MobiDB-lite"/>
    </source>
</evidence>
<accession>A0A428PU61</accession>
<feature type="region of interest" description="Disordered" evidence="5">
    <location>
        <begin position="771"/>
        <end position="800"/>
    </location>
</feature>
<keyword evidence="7" id="KW-1185">Reference proteome</keyword>
<feature type="compositionally biased region" description="Basic residues" evidence="5">
    <location>
        <begin position="1179"/>
        <end position="1193"/>
    </location>
</feature>
<gene>
    <name evidence="6" type="ORF">CEP54_008745</name>
</gene>
<feature type="compositionally biased region" description="Polar residues" evidence="5">
    <location>
        <begin position="131"/>
        <end position="142"/>
    </location>
</feature>
<comment type="similarity">
    <text evidence="1">Belongs to the CCM1 family.</text>
</comment>
<dbReference type="AlphaFoldDB" id="A0A428PU61"/>
<dbReference type="STRING" id="1325734.A0A428PU61"/>
<feature type="compositionally biased region" description="Low complexity" evidence="5">
    <location>
        <begin position="791"/>
        <end position="800"/>
    </location>
</feature>
<comment type="function">
    <text evidence="3">Regulates mitochondrial small subunit maturation by controlling 15S rRNA 5'-end processing. Localizes to the 5' precursor of the 15S rRNA in a position that is subsequently occupied by mS47 in the mature yeast mtSSU. Uses structure and sequence-specific RNA recognition, binding to a single-stranded region of the precursor and specifically recognizing bases -6 to -1. The exchange of Ccm1 for mS47 is coupled to the irreversible removal of precursor rRNA that is accompanied by conformational changes of the mitoribosomal proteins uS5m and mS26. These conformational changes signal completion of 5'-end rRNA processing through protection of the mature 5'-end of the 15S rRNA and stabilization of mS47. The removal of the 5' precursor together with the dissociation of Ccm1 may be catalyzed by the 5'-3' exoribonuclease Pet127. Involved in the specific removal of group I introns in mitochondrial encoded transcripts.</text>
</comment>
<evidence type="ECO:0000256" key="4">
    <source>
        <dbReference type="ARBA" id="ARBA00044511"/>
    </source>
</evidence>
<keyword evidence="2" id="KW-0677">Repeat</keyword>
<dbReference type="Proteomes" id="UP000288168">
    <property type="component" value="Unassembled WGS sequence"/>
</dbReference>
<evidence type="ECO:0000256" key="3">
    <source>
        <dbReference type="ARBA" id="ARBA00044493"/>
    </source>
</evidence>
<dbReference type="OrthoDB" id="185373at2759"/>
<evidence type="ECO:0008006" key="8">
    <source>
        <dbReference type="Google" id="ProtNLM"/>
    </source>
</evidence>
<evidence type="ECO:0000256" key="1">
    <source>
        <dbReference type="ARBA" id="ARBA00006192"/>
    </source>
</evidence>
<evidence type="ECO:0000313" key="6">
    <source>
        <dbReference type="EMBL" id="RSL56553.1"/>
    </source>
</evidence>
<evidence type="ECO:0000256" key="2">
    <source>
        <dbReference type="ARBA" id="ARBA00022737"/>
    </source>
</evidence>
<feature type="compositionally biased region" description="Acidic residues" evidence="5">
    <location>
        <begin position="780"/>
        <end position="790"/>
    </location>
</feature>
<reference evidence="6 7" key="1">
    <citation type="submission" date="2017-06" db="EMBL/GenBank/DDBJ databases">
        <title>Comparative genomic analysis of Ambrosia Fusariam Clade fungi.</title>
        <authorList>
            <person name="Stajich J.E."/>
            <person name="Carrillo J."/>
            <person name="Kijimoto T."/>
            <person name="Eskalen A."/>
            <person name="O'Donnell K."/>
            <person name="Kasson M."/>
        </authorList>
    </citation>
    <scope>NUCLEOTIDE SEQUENCE [LARGE SCALE GENOMIC DNA]</scope>
    <source>
        <strain evidence="6 7">NRRL62584</strain>
    </source>
</reference>
<protein>
    <recommendedName>
        <fullName evidence="8">CoxI translation protein CYA5</fullName>
    </recommendedName>
</protein>
<dbReference type="PANTHER" id="PTHR47447:SF17">
    <property type="entry name" value="OS12G0638900 PROTEIN"/>
    <property type="match status" value="1"/>
</dbReference>
<dbReference type="PANTHER" id="PTHR47447">
    <property type="entry name" value="OS03G0856100 PROTEIN"/>
    <property type="match status" value="1"/>
</dbReference>
<dbReference type="InterPro" id="IPR002885">
    <property type="entry name" value="PPR_rpt"/>
</dbReference>
<dbReference type="EMBL" id="NKCI01000090">
    <property type="protein sequence ID" value="RSL56553.1"/>
    <property type="molecule type" value="Genomic_DNA"/>
</dbReference>
<feature type="region of interest" description="Disordered" evidence="5">
    <location>
        <begin position="1178"/>
        <end position="1212"/>
    </location>
</feature>
<feature type="compositionally biased region" description="Polar residues" evidence="5">
    <location>
        <begin position="103"/>
        <end position="121"/>
    </location>
</feature>
<dbReference type="Gene3D" id="1.25.40.10">
    <property type="entry name" value="Tetratricopeptide repeat domain"/>
    <property type="match status" value="2"/>
</dbReference>
<sequence length="1212" mass="139124">MFERTAAGLERRSLQRAIRQSHTPNRSRQLRTSFWQHGASAIELAGALPSSARTTDAEAASSDLAPRQLQPTLAASAFTLDFLYPTSTLPLLRQIYPKLPSSRAGQRTSVVTQRRPFSSGPSVPPTEGEEASTQPAPTASGNNEDKTELVEIQELLEEDGHMYQDVWDLYCGMDNDQRRPVRGLVVQYLSKSHGVVETGRAVSVFRQIPPDEWTESLLTSGIILLLRADDMPSAVDYFRKGLQEMGFSNGLEYLIADAMSSQKWAEALEVWITYCEEQRKKSPEERLSTERLQQLETLPNQGDLYFAFRQYLVTEEGAEYYKKIKSDEVSNLAFRIFRRHFARMALWEPCRPEQADIILETLNDADLYNDYFVRMFDRWYEKQETRTTIQKLPALYQKFRELPGAVPAMPVFRGMFKINFPKNTPRLEELRQDWVRTKGDLNQWGYEKFMKLYASQGDVQKTRALWNQYAKKFPEMLKTPRGFRSPLNACSQAGDVQGAWAALESMTDEYGVRPDIDSWNMVLKAHMRVSDYEGVMRCFEEISRHHKPDSFTYAHVMAMSSKKGDLETTLEFLSQSQQDGMPINKQMALALVVAYCQNNLLSEAESLCIELTERKLTHSAIWNQLLNFYGVEGKIDKVYDLLRHMKELNVEWDDETYGFLLQALVKVNQIHPAYSLLKRADEEKLFFVTPEHFAIVMAGAARVGEFELAETIHARLTKSEMPVTFGALVALVSAAAKRKPGEQRTKNLANEFVEFFRRAVEASKTADRHGTIAGVNSDAGNDDADNDDAGNNDVGSDDAGNVARLREDRQHVGRAIALLVELRELGSAEELMGLFAQVFPEYQNQEQFPPDVMSALMLAQYKEEKYDEVLELWDKAWERILAASKKPSGEGVLAGAEYDLARIMNVVLRVYKEKEDAQGLSDCIDKVVGAGFKLTRAIWALAIRNLTELGRWERAMYWCETMLMPGWTGWNAQRSGKEKRQLQNTRILKAPKNVVYRLQQDWLEKRKMAAWSEDISRQVSSVEEKYPRLYHAFTTSEIESMPATYVINGKEVSARDLDKVLQSMSYHELMKVKEALLKELAKEKKREQSLGITPEPRSHSDLQEWKSMLHNKVRRYAAMWAKRRREQAMQELGADEVGEAKIEAKDLKPETPDAQAARERFSYWNDFWDRYDQRPHFDNRRKKKYSHKNHHGVNTRGKMDRTKPPPVLRELD</sequence>
<name>A0A428PU61_9HYPO</name>
<feature type="region of interest" description="Disordered" evidence="5">
    <location>
        <begin position="102"/>
        <end position="145"/>
    </location>
</feature>
<feature type="compositionally biased region" description="Basic and acidic residues" evidence="5">
    <location>
        <begin position="1197"/>
        <end position="1212"/>
    </location>
</feature>
<proteinExistence type="inferred from homology"/>
<organism evidence="6 7">
    <name type="scientific">Fusarium duplospermum</name>
    <dbReference type="NCBI Taxonomy" id="1325734"/>
    <lineage>
        <taxon>Eukaryota</taxon>
        <taxon>Fungi</taxon>
        <taxon>Dikarya</taxon>
        <taxon>Ascomycota</taxon>
        <taxon>Pezizomycotina</taxon>
        <taxon>Sordariomycetes</taxon>
        <taxon>Hypocreomycetidae</taxon>
        <taxon>Hypocreales</taxon>
        <taxon>Nectriaceae</taxon>
        <taxon>Fusarium</taxon>
        <taxon>Fusarium solani species complex</taxon>
    </lineage>
</organism>
<evidence type="ECO:0000313" key="7">
    <source>
        <dbReference type="Proteomes" id="UP000288168"/>
    </source>
</evidence>